<dbReference type="AlphaFoldDB" id="A0AAU7N2D5"/>
<dbReference type="EMBL" id="CP157804">
    <property type="protein sequence ID" value="XBQ23822.1"/>
    <property type="molecule type" value="Genomic_DNA"/>
</dbReference>
<dbReference type="KEGG" id="fld:ABNE31_02635"/>
<evidence type="ECO:0000313" key="1">
    <source>
        <dbReference type="EMBL" id="XBQ23822.1"/>
    </source>
</evidence>
<sequence length="82" mass="8668">MKKLVLTTLIVATLITACSKDDDKPTKECESCTLQGNKVEVCDNADGTWTLSVAGSTTTTDPKLLGAEGLTPKEYAQSLCSN</sequence>
<evidence type="ECO:0008006" key="2">
    <source>
        <dbReference type="Google" id="ProtNLM"/>
    </source>
</evidence>
<organism evidence="1">
    <name type="scientific">Flagellimonas sp. MMG031</name>
    <dbReference type="NCBI Taxonomy" id="3158549"/>
    <lineage>
        <taxon>Bacteria</taxon>
        <taxon>Pseudomonadati</taxon>
        <taxon>Bacteroidota</taxon>
        <taxon>Flavobacteriia</taxon>
        <taxon>Flavobacteriales</taxon>
        <taxon>Flavobacteriaceae</taxon>
        <taxon>Flagellimonas</taxon>
    </lineage>
</organism>
<reference evidence="1" key="1">
    <citation type="submission" date="2024-05" db="EMBL/GenBank/DDBJ databases">
        <title>Draft Genome Sequences of Flagellimonas sp. MMG031 and Marinobacter sp. MMG032 Isolated from the dinoflagellate Symbiodinium pilosum.</title>
        <authorList>
            <person name="Shikuma N.J."/>
            <person name="Farrell M.V."/>
        </authorList>
    </citation>
    <scope>NUCLEOTIDE SEQUENCE</scope>
    <source>
        <strain evidence="1">MMG031</strain>
    </source>
</reference>
<dbReference type="RefSeq" id="WP_349352270.1">
    <property type="nucleotide sequence ID" value="NZ_CP157804.1"/>
</dbReference>
<proteinExistence type="predicted"/>
<accession>A0AAU7N2D5</accession>
<gene>
    <name evidence="1" type="ORF">ABNE31_02635</name>
</gene>
<protein>
    <recommendedName>
        <fullName evidence="2">Lipoprotein</fullName>
    </recommendedName>
</protein>
<dbReference type="PROSITE" id="PS51257">
    <property type="entry name" value="PROKAR_LIPOPROTEIN"/>
    <property type="match status" value="1"/>
</dbReference>
<name>A0AAU7N2D5_9FLAO</name>